<dbReference type="AlphaFoldDB" id="A0A173RPX1"/>
<feature type="transmembrane region" description="Helical" evidence="1">
    <location>
        <begin position="62"/>
        <end position="79"/>
    </location>
</feature>
<gene>
    <name evidence="2" type="ORF">ERS852580_00586</name>
</gene>
<evidence type="ECO:0000313" key="3">
    <source>
        <dbReference type="Proteomes" id="UP000095673"/>
    </source>
</evidence>
<sequence length="103" mass="11442">MSKAVYALISQLVINSLILIILAVACNFLPDSPFKSYLNGGVLSALQPYMKYINWFLPVKEVISVLELWVACVLQYFLWEFIQKCMNAVSSNSSTSGLTSVGK</sequence>
<dbReference type="RefSeq" id="WP_055237235.1">
    <property type="nucleotide sequence ID" value="NZ_CYXM01000002.1"/>
</dbReference>
<evidence type="ECO:0008006" key="4">
    <source>
        <dbReference type="Google" id="ProtNLM"/>
    </source>
</evidence>
<dbReference type="Proteomes" id="UP000095673">
    <property type="component" value="Unassembled WGS sequence"/>
</dbReference>
<evidence type="ECO:0000256" key="1">
    <source>
        <dbReference type="SAM" id="Phobius"/>
    </source>
</evidence>
<dbReference type="PROSITE" id="PS51257">
    <property type="entry name" value="PROKAR_LIPOPROTEIN"/>
    <property type="match status" value="1"/>
</dbReference>
<accession>A0A173RPX1</accession>
<keyword evidence="1" id="KW-0472">Membrane</keyword>
<feature type="transmembrane region" description="Helical" evidence="1">
    <location>
        <begin position="12"/>
        <end position="30"/>
    </location>
</feature>
<dbReference type="OrthoDB" id="2074478at2"/>
<keyword evidence="1" id="KW-1133">Transmembrane helix</keyword>
<organism evidence="2 3">
    <name type="scientific">Agathobacter rectalis</name>
    <dbReference type="NCBI Taxonomy" id="39491"/>
    <lineage>
        <taxon>Bacteria</taxon>
        <taxon>Bacillati</taxon>
        <taxon>Bacillota</taxon>
        <taxon>Clostridia</taxon>
        <taxon>Lachnospirales</taxon>
        <taxon>Lachnospiraceae</taxon>
        <taxon>Agathobacter</taxon>
    </lineage>
</organism>
<protein>
    <recommendedName>
        <fullName evidence="4">YggT family protein</fullName>
    </recommendedName>
</protein>
<evidence type="ECO:0000313" key="2">
    <source>
        <dbReference type="EMBL" id="CUM79766.1"/>
    </source>
</evidence>
<keyword evidence="1" id="KW-0812">Transmembrane</keyword>
<dbReference type="EMBL" id="CYXM01000002">
    <property type="protein sequence ID" value="CUM79766.1"/>
    <property type="molecule type" value="Genomic_DNA"/>
</dbReference>
<reference evidence="2 3" key="1">
    <citation type="submission" date="2015-09" db="EMBL/GenBank/DDBJ databases">
        <authorList>
            <consortium name="Pathogen Informatics"/>
        </authorList>
    </citation>
    <scope>NUCLEOTIDE SEQUENCE [LARGE SCALE GENOMIC DNA]</scope>
    <source>
        <strain evidence="2 3">2789STDY5834968</strain>
    </source>
</reference>
<proteinExistence type="predicted"/>
<name>A0A173RPX1_9FIRM</name>